<dbReference type="PANTHER" id="PTHR37984:SF5">
    <property type="entry name" value="PROTEIN NYNRIN-LIKE"/>
    <property type="match status" value="1"/>
</dbReference>
<dbReference type="SUPFAM" id="SSF56672">
    <property type="entry name" value="DNA/RNA polymerases"/>
    <property type="match status" value="1"/>
</dbReference>
<dbReference type="InterPro" id="IPR043128">
    <property type="entry name" value="Rev_trsase/Diguanyl_cyclase"/>
</dbReference>
<accession>A0A2G9TBK3</accession>
<dbReference type="PANTHER" id="PTHR37984">
    <property type="entry name" value="PROTEIN CBG26694"/>
    <property type="match status" value="1"/>
</dbReference>
<sequence>MVTPAVVNSPNPVLLVANPSNRPETLYEWQHLSSAVPLLEVESTLFSTSSLDASPFVGNFSLGTDRPETDTQVIPSVIDLSYAEVSDEEREQLAQLFYEFRDRISTGSYDLGSYEDSEIVIKTTTETPPTRFRPPRIPIKFQKELDDHINKLLCAGRIVESDTPWVHNTVLVKKKDGSLRVCLDFRPLNEVTVPDHYPLPRIEDILAKIAGHRFYTTLDLASGYMQLLLSPESQEKRGAMSRILAGLEANCLAYLDDIVIFDKDFPSHLQSLRKVFYRFRLYNIKASGKKLTEIARSHINSLGHEISGSSYSPAERNIRAIREFPTPTTTKAVKGFVGPLHAIRPYDALQEQKRDRFCSALFCLIETQRFPPEITEEEKTTWLTVAEKCVIRKDGCL</sequence>
<dbReference type="FunFam" id="3.30.70.270:FF:000003">
    <property type="entry name" value="Transposon Ty3-G Gag-Pol polyprotein"/>
    <property type="match status" value="1"/>
</dbReference>
<keyword evidence="2" id="KW-1185">Reference proteome</keyword>
<evidence type="ECO:0000313" key="1">
    <source>
        <dbReference type="EMBL" id="PIO55349.1"/>
    </source>
</evidence>
<protein>
    <recommendedName>
        <fullName evidence="3">Reverse transcriptase domain-containing protein</fullName>
    </recommendedName>
</protein>
<dbReference type="Gene3D" id="3.30.70.270">
    <property type="match status" value="2"/>
</dbReference>
<dbReference type="InterPro" id="IPR050951">
    <property type="entry name" value="Retrovirus_Pol_polyprotein"/>
</dbReference>
<dbReference type="Proteomes" id="UP000230423">
    <property type="component" value="Unassembled WGS sequence"/>
</dbReference>
<proteinExistence type="predicted"/>
<dbReference type="EMBL" id="KZ386731">
    <property type="protein sequence ID" value="PIO55349.1"/>
    <property type="molecule type" value="Genomic_DNA"/>
</dbReference>
<dbReference type="OrthoDB" id="5865526at2759"/>
<dbReference type="InterPro" id="IPR043502">
    <property type="entry name" value="DNA/RNA_pol_sf"/>
</dbReference>
<dbReference type="AlphaFoldDB" id="A0A2G9TBK3"/>
<feature type="non-terminal residue" evidence="1">
    <location>
        <position position="397"/>
    </location>
</feature>
<dbReference type="Gene3D" id="3.10.10.10">
    <property type="entry name" value="HIV Type 1 Reverse Transcriptase, subunit A, domain 1"/>
    <property type="match status" value="1"/>
</dbReference>
<dbReference type="CDD" id="cd01647">
    <property type="entry name" value="RT_LTR"/>
    <property type="match status" value="1"/>
</dbReference>
<gene>
    <name evidence="1" type="ORF">TELCIR_23265</name>
</gene>
<evidence type="ECO:0008006" key="3">
    <source>
        <dbReference type="Google" id="ProtNLM"/>
    </source>
</evidence>
<evidence type="ECO:0000313" key="2">
    <source>
        <dbReference type="Proteomes" id="UP000230423"/>
    </source>
</evidence>
<reference evidence="1 2" key="1">
    <citation type="submission" date="2015-09" db="EMBL/GenBank/DDBJ databases">
        <title>Draft genome of the parasitic nematode Teladorsagia circumcincta isolate WARC Sus (inbred).</title>
        <authorList>
            <person name="Mitreva M."/>
        </authorList>
    </citation>
    <scope>NUCLEOTIDE SEQUENCE [LARGE SCALE GENOMIC DNA]</scope>
    <source>
        <strain evidence="1 2">S</strain>
    </source>
</reference>
<organism evidence="1 2">
    <name type="scientific">Teladorsagia circumcincta</name>
    <name type="common">Brown stomach worm</name>
    <name type="synonym">Ostertagia circumcincta</name>
    <dbReference type="NCBI Taxonomy" id="45464"/>
    <lineage>
        <taxon>Eukaryota</taxon>
        <taxon>Metazoa</taxon>
        <taxon>Ecdysozoa</taxon>
        <taxon>Nematoda</taxon>
        <taxon>Chromadorea</taxon>
        <taxon>Rhabditida</taxon>
        <taxon>Rhabditina</taxon>
        <taxon>Rhabditomorpha</taxon>
        <taxon>Strongyloidea</taxon>
        <taxon>Trichostrongylidae</taxon>
        <taxon>Teladorsagia</taxon>
    </lineage>
</organism>
<name>A0A2G9TBK3_TELCI</name>